<name>A0A1F5N979_9BACT</name>
<dbReference type="InterPro" id="IPR035990">
    <property type="entry name" value="TIM_sf"/>
</dbReference>
<proteinExistence type="inferred from homology"/>
<dbReference type="GO" id="GO:0005829">
    <property type="term" value="C:cytosol"/>
    <property type="evidence" value="ECO:0007669"/>
    <property type="project" value="TreeGrafter"/>
</dbReference>
<dbReference type="EC" id="5.3.1.1" evidence="3"/>
<dbReference type="NCBIfam" id="TIGR00419">
    <property type="entry name" value="tim"/>
    <property type="match status" value="1"/>
</dbReference>
<keyword evidence="2 3" id="KW-0413">Isomerase</keyword>
<keyword evidence="3" id="KW-0963">Cytoplasm</keyword>
<dbReference type="InterPro" id="IPR000652">
    <property type="entry name" value="Triosephosphate_isomerase"/>
</dbReference>
<protein>
    <recommendedName>
        <fullName evidence="3">Triosephosphate isomerase</fullName>
        <ecNumber evidence="3">5.3.1.1</ecNumber>
    </recommendedName>
</protein>
<comment type="caution">
    <text evidence="4">The sequence shown here is derived from an EMBL/GenBank/DDBJ whole genome shotgun (WGS) entry which is preliminary data.</text>
</comment>
<dbReference type="SUPFAM" id="SSF51351">
    <property type="entry name" value="Triosephosphate isomerase (TIM)"/>
    <property type="match status" value="1"/>
</dbReference>
<dbReference type="InterPro" id="IPR013785">
    <property type="entry name" value="Aldolase_TIM"/>
</dbReference>
<dbReference type="EMBL" id="MFEH01000001">
    <property type="protein sequence ID" value="OGE74217.1"/>
    <property type="molecule type" value="Genomic_DNA"/>
</dbReference>
<keyword evidence="3" id="KW-0324">Glycolysis</keyword>
<dbReference type="GO" id="GO:0004807">
    <property type="term" value="F:triose-phosphate isomerase activity"/>
    <property type="evidence" value="ECO:0007669"/>
    <property type="project" value="UniProtKB-UniRule"/>
</dbReference>
<dbReference type="PANTHER" id="PTHR21139">
    <property type="entry name" value="TRIOSEPHOSPHATE ISOMERASE"/>
    <property type="match status" value="1"/>
</dbReference>
<dbReference type="PROSITE" id="PS51440">
    <property type="entry name" value="TIM_2"/>
    <property type="match status" value="1"/>
</dbReference>
<comment type="similarity">
    <text evidence="1 3">Belongs to the triosephosphate isomerase family.</text>
</comment>
<gene>
    <name evidence="4" type="ORF">A2717_01565</name>
</gene>
<dbReference type="GO" id="GO:0019563">
    <property type="term" value="P:glycerol catabolic process"/>
    <property type="evidence" value="ECO:0007669"/>
    <property type="project" value="TreeGrafter"/>
</dbReference>
<dbReference type="STRING" id="1817821.A2717_01565"/>
<dbReference type="GO" id="GO:0006096">
    <property type="term" value="P:glycolytic process"/>
    <property type="evidence" value="ECO:0007669"/>
    <property type="project" value="UniProtKB-UniRule"/>
</dbReference>
<organism evidence="4 5">
    <name type="scientific">Candidatus Doudnabacteria bacterium RIFCSPHIGHO2_01_FULL_41_86</name>
    <dbReference type="NCBI Taxonomy" id="1817821"/>
    <lineage>
        <taxon>Bacteria</taxon>
        <taxon>Candidatus Doudnaibacteriota</taxon>
    </lineage>
</organism>
<comment type="pathway">
    <text evidence="3">Carbohydrate degradation; glycolysis; D-glyceraldehyde 3-phosphate from glycerone phosphate: step 1/1.</text>
</comment>
<dbReference type="Pfam" id="PF00121">
    <property type="entry name" value="TIM"/>
    <property type="match status" value="1"/>
</dbReference>
<evidence type="ECO:0000313" key="5">
    <source>
        <dbReference type="Proteomes" id="UP000177610"/>
    </source>
</evidence>
<comment type="pathway">
    <text evidence="3">Carbohydrate biosynthesis; gluconeogenesis.</text>
</comment>
<reference evidence="4 5" key="1">
    <citation type="journal article" date="2016" name="Nat. Commun.">
        <title>Thousands of microbial genomes shed light on interconnected biogeochemical processes in an aquifer system.</title>
        <authorList>
            <person name="Anantharaman K."/>
            <person name="Brown C.T."/>
            <person name="Hug L.A."/>
            <person name="Sharon I."/>
            <person name="Castelle C.J."/>
            <person name="Probst A.J."/>
            <person name="Thomas B.C."/>
            <person name="Singh A."/>
            <person name="Wilkins M.J."/>
            <person name="Karaoz U."/>
            <person name="Brodie E.L."/>
            <person name="Williams K.H."/>
            <person name="Hubbard S.S."/>
            <person name="Banfield J.F."/>
        </authorList>
    </citation>
    <scope>NUCLEOTIDE SEQUENCE [LARGE SCALE GENOMIC DNA]</scope>
</reference>
<dbReference type="GO" id="GO:0046166">
    <property type="term" value="P:glyceraldehyde-3-phosphate biosynthetic process"/>
    <property type="evidence" value="ECO:0007669"/>
    <property type="project" value="TreeGrafter"/>
</dbReference>
<accession>A0A1F5N979</accession>
<dbReference type="PANTHER" id="PTHR21139:SF42">
    <property type="entry name" value="TRIOSEPHOSPHATE ISOMERASE"/>
    <property type="match status" value="1"/>
</dbReference>
<dbReference type="UniPathway" id="UPA00138"/>
<comment type="catalytic activity">
    <reaction evidence="3">
        <text>D-glyceraldehyde 3-phosphate = dihydroxyacetone phosphate</text>
        <dbReference type="Rhea" id="RHEA:18585"/>
        <dbReference type="ChEBI" id="CHEBI:57642"/>
        <dbReference type="ChEBI" id="CHEBI:59776"/>
        <dbReference type="EC" id="5.3.1.1"/>
    </reaction>
</comment>
<dbReference type="Proteomes" id="UP000177610">
    <property type="component" value="Unassembled WGS sequence"/>
</dbReference>
<evidence type="ECO:0000256" key="3">
    <source>
        <dbReference type="RuleBase" id="RU363013"/>
    </source>
</evidence>
<sequence>MKKLIIANWKMNPQTVEEARHLVSAIEHRMSSVVDNVEVVICAPFVYLPALSHYTHHLSLGAQNISWVEHGAMTGEISASQVKQWKANYVILGHSERRLNLGETDSIVNAKIFTALKYKLTPIVCLGAEEDATKDEMKAIVTKQFNKVTKHLEPKELENIIYVYEPTWSISTSRHSYPATGEHALELINHIYSLLEKKLAKGVARNIRVLYGGTVNKDNVHEYAKYPEIDGALVGAASLDSDNFWQVVTEFNRESVHK</sequence>
<dbReference type="CDD" id="cd00311">
    <property type="entry name" value="TIM"/>
    <property type="match status" value="1"/>
</dbReference>
<dbReference type="UniPathway" id="UPA00109">
    <property type="reaction ID" value="UER00189"/>
</dbReference>
<evidence type="ECO:0000313" key="4">
    <source>
        <dbReference type="EMBL" id="OGE74217.1"/>
    </source>
</evidence>
<evidence type="ECO:0000256" key="2">
    <source>
        <dbReference type="ARBA" id="ARBA00023235"/>
    </source>
</evidence>
<comment type="subunit">
    <text evidence="3">Homodimer.</text>
</comment>
<keyword evidence="3" id="KW-0312">Gluconeogenesis</keyword>
<dbReference type="AlphaFoldDB" id="A0A1F5N979"/>
<comment type="subcellular location">
    <subcellularLocation>
        <location evidence="3">Cytoplasm</location>
    </subcellularLocation>
</comment>
<evidence type="ECO:0000256" key="1">
    <source>
        <dbReference type="ARBA" id="ARBA00007422"/>
    </source>
</evidence>
<dbReference type="Gene3D" id="3.20.20.70">
    <property type="entry name" value="Aldolase class I"/>
    <property type="match status" value="1"/>
</dbReference>
<dbReference type="GO" id="GO:0006094">
    <property type="term" value="P:gluconeogenesis"/>
    <property type="evidence" value="ECO:0007669"/>
    <property type="project" value="UniProtKB-UniPathway"/>
</dbReference>